<dbReference type="Proteomes" id="UP000037136">
    <property type="component" value="Unassembled WGS sequence"/>
</dbReference>
<dbReference type="SUPFAM" id="SSF51735">
    <property type="entry name" value="NAD(P)-binding Rossmann-fold domains"/>
    <property type="match status" value="2"/>
</dbReference>
<name>A0A2A9PII6_OPHUN</name>
<dbReference type="Gene3D" id="3.40.50.720">
    <property type="entry name" value="NAD(P)-binding Rossmann-like Domain"/>
    <property type="match status" value="2"/>
</dbReference>
<dbReference type="InterPro" id="IPR042099">
    <property type="entry name" value="ANL_N_sf"/>
</dbReference>
<evidence type="ECO:0000313" key="2">
    <source>
        <dbReference type="EMBL" id="PFH61199.1"/>
    </source>
</evidence>
<dbReference type="Gene3D" id="3.40.50.12780">
    <property type="entry name" value="N-terminal domain of ligase-like"/>
    <property type="match status" value="1"/>
</dbReference>
<dbReference type="Pfam" id="PF08659">
    <property type="entry name" value="KR"/>
    <property type="match status" value="1"/>
</dbReference>
<evidence type="ECO:0000313" key="3">
    <source>
        <dbReference type="Proteomes" id="UP000037136"/>
    </source>
</evidence>
<gene>
    <name evidence="2" type="ORF">XA68_18015</name>
</gene>
<comment type="caution">
    <text evidence="2">The sequence shown here is derived from an EMBL/GenBank/DDBJ whole genome shotgun (WGS) entry which is preliminary data.</text>
</comment>
<reference evidence="2 3" key="1">
    <citation type="journal article" date="2015" name="BMC Genomics">
        <title>Gene expression during zombie ant biting behavior reflects the complexity underlying fungal parasitic behavioral manipulation.</title>
        <authorList>
            <person name="de Bekker C."/>
            <person name="Ohm R.A."/>
            <person name="Loreto R.G."/>
            <person name="Sebastian A."/>
            <person name="Albert I."/>
            <person name="Merrow M."/>
            <person name="Brachmann A."/>
            <person name="Hughes D.P."/>
        </authorList>
    </citation>
    <scope>NUCLEOTIDE SEQUENCE [LARGE SCALE GENOMIC DNA]</scope>
    <source>
        <strain evidence="2 3">SC16a</strain>
    </source>
</reference>
<dbReference type="InterPro" id="IPR013968">
    <property type="entry name" value="PKS_KR"/>
</dbReference>
<feature type="domain" description="Ketoreductase (KR)" evidence="1">
    <location>
        <begin position="75"/>
        <end position="174"/>
    </location>
</feature>
<sequence length="630" mass="67822">MMIGKDDSVEILFNIRSRNLATSAGDDSILDLFCTAALMNESSTRLIASIVPVSGIDLVCDGVFRAPARVIQQLHVVLTSRDPTEDPHWITELPSTGSSIRVVKMDVMDRAQVRETATMLRRTMPELGSVSNAALVFKAGILANLSADDGAKQLKLRVDGTVNFDREFFRDRLDVGGVARMDRADGSDIKGTPRSLLLTPLSVAEFHHVVSQGIISSRSDLPSGEVIVGMSLYVDDGSDAQVQRAVTIRVRLVATSLLDIGTSPGSRVDVLYEPSVGSHAGHPAPRSRLHSAESHAAGRCRVHFPAFRLLPRRSRGPEAREGSSSVGASHPQLYRGIIFVGTAIPNTSMYIPGDDGNAPLPPGMPAEICVGGASVSRGYLDVTVRGKQDCHGWFDESYTASHGRGDGFPAVKRRSDPRQALYLTLIRLALPRRIFFQHVSVPRVTLLFGRHEARPVSMTAHRPPTDGSQGVTASKWASECLLEKLAREAALPVDVHRHCALAGERAPADAVMNSVARFSRLSGKVPMVNGAEGLSDSRDVVEVASEIASHAPASAPGPFSCAVIAVTSACRLADRRATLCGDNFEVVGPEEWLRAAWESHVVSVPGQGRMRLEVSHTCIYRVADAGWLPN</sequence>
<dbReference type="InterPro" id="IPR036291">
    <property type="entry name" value="NAD(P)-bd_dom_sf"/>
</dbReference>
<reference evidence="2 3" key="2">
    <citation type="journal article" date="2017" name="Sci. Rep.">
        <title>Ant-infecting Ophiocordyceps genomes reveal a high diversity of potential behavioral manipulation genes and a possible major role for enterotoxins.</title>
        <authorList>
            <person name="de Bekker C."/>
            <person name="Ohm R.A."/>
            <person name="Evans H.C."/>
            <person name="Brachmann A."/>
            <person name="Hughes D.P."/>
        </authorList>
    </citation>
    <scope>NUCLEOTIDE SEQUENCE [LARGE SCALE GENOMIC DNA]</scope>
    <source>
        <strain evidence="2 3">SC16a</strain>
    </source>
</reference>
<dbReference type="AlphaFoldDB" id="A0A2A9PII6"/>
<proteinExistence type="predicted"/>
<dbReference type="EMBL" id="LAZP02000085">
    <property type="protein sequence ID" value="PFH61199.1"/>
    <property type="molecule type" value="Genomic_DNA"/>
</dbReference>
<accession>A0A2A9PII6</accession>
<dbReference type="STRING" id="268505.A0A2A9PII6"/>
<protein>
    <recommendedName>
        <fullName evidence="1">Ketoreductase (KR) domain-containing protein</fullName>
    </recommendedName>
</protein>
<dbReference type="SUPFAM" id="SSF56801">
    <property type="entry name" value="Acetyl-CoA synthetase-like"/>
    <property type="match status" value="1"/>
</dbReference>
<dbReference type="OrthoDB" id="329835at2759"/>
<evidence type="ECO:0000259" key="1">
    <source>
        <dbReference type="Pfam" id="PF08659"/>
    </source>
</evidence>
<keyword evidence="3" id="KW-1185">Reference proteome</keyword>
<organism evidence="2 3">
    <name type="scientific">Ophiocordyceps unilateralis</name>
    <name type="common">Zombie-ant fungus</name>
    <name type="synonym">Torrubia unilateralis</name>
    <dbReference type="NCBI Taxonomy" id="268505"/>
    <lineage>
        <taxon>Eukaryota</taxon>
        <taxon>Fungi</taxon>
        <taxon>Dikarya</taxon>
        <taxon>Ascomycota</taxon>
        <taxon>Pezizomycotina</taxon>
        <taxon>Sordariomycetes</taxon>
        <taxon>Hypocreomycetidae</taxon>
        <taxon>Hypocreales</taxon>
        <taxon>Ophiocordycipitaceae</taxon>
        <taxon>Ophiocordyceps</taxon>
    </lineage>
</organism>